<feature type="compositionally biased region" description="Acidic residues" evidence="1">
    <location>
        <begin position="161"/>
        <end position="172"/>
    </location>
</feature>
<dbReference type="AlphaFoldDB" id="C1N6I4"/>
<protein>
    <submittedName>
        <fullName evidence="2">Predicted protein</fullName>
    </submittedName>
</protein>
<feature type="region of interest" description="Disordered" evidence="1">
    <location>
        <begin position="161"/>
        <end position="223"/>
    </location>
</feature>
<feature type="compositionally biased region" description="Basic and acidic residues" evidence="1">
    <location>
        <begin position="173"/>
        <end position="193"/>
    </location>
</feature>
<keyword evidence="3" id="KW-1185">Reference proteome</keyword>
<evidence type="ECO:0000313" key="3">
    <source>
        <dbReference type="Proteomes" id="UP000001876"/>
    </source>
</evidence>
<dbReference type="EMBL" id="GG663749">
    <property type="protein sequence ID" value="EEH51921.1"/>
    <property type="molecule type" value="Genomic_DNA"/>
</dbReference>
<dbReference type="Proteomes" id="UP000001876">
    <property type="component" value="Unassembled WGS sequence"/>
</dbReference>
<name>C1N6I4_MICPC</name>
<reference evidence="2 3" key="1">
    <citation type="journal article" date="2009" name="Science">
        <title>Green evolution and dynamic adaptations revealed by genomes of the marine picoeukaryotes Micromonas.</title>
        <authorList>
            <person name="Worden A.Z."/>
            <person name="Lee J.H."/>
            <person name="Mock T."/>
            <person name="Rouze P."/>
            <person name="Simmons M.P."/>
            <person name="Aerts A.L."/>
            <person name="Allen A.E."/>
            <person name="Cuvelier M.L."/>
            <person name="Derelle E."/>
            <person name="Everett M.V."/>
            <person name="Foulon E."/>
            <person name="Grimwood J."/>
            <person name="Gundlach H."/>
            <person name="Henrissat B."/>
            <person name="Napoli C."/>
            <person name="McDonald S.M."/>
            <person name="Parker M.S."/>
            <person name="Rombauts S."/>
            <person name="Salamov A."/>
            <person name="Von Dassow P."/>
            <person name="Badger J.H."/>
            <person name="Coutinho P.M."/>
            <person name="Demir E."/>
            <person name="Dubchak I."/>
            <person name="Gentemann C."/>
            <person name="Eikrem W."/>
            <person name="Gready J.E."/>
            <person name="John U."/>
            <person name="Lanier W."/>
            <person name="Lindquist E.A."/>
            <person name="Lucas S."/>
            <person name="Mayer K.F."/>
            <person name="Moreau H."/>
            <person name="Not F."/>
            <person name="Otillar R."/>
            <person name="Panaud O."/>
            <person name="Pangilinan J."/>
            <person name="Paulsen I."/>
            <person name="Piegu B."/>
            <person name="Poliakov A."/>
            <person name="Robbens S."/>
            <person name="Schmutz J."/>
            <person name="Toulza E."/>
            <person name="Wyss T."/>
            <person name="Zelensky A."/>
            <person name="Zhou K."/>
            <person name="Armbrust E.V."/>
            <person name="Bhattacharya D."/>
            <person name="Goodenough U.W."/>
            <person name="Van de Peer Y."/>
            <person name="Grigoriev I.V."/>
        </authorList>
    </citation>
    <scope>NUCLEOTIDE SEQUENCE [LARGE SCALE GENOMIC DNA]</scope>
    <source>
        <strain evidence="2 3">CCMP1545</strain>
    </source>
</reference>
<dbReference type="GeneID" id="9689189"/>
<dbReference type="RefSeq" id="XP_003063548.1">
    <property type="nucleotide sequence ID" value="XM_003063502.1"/>
</dbReference>
<accession>C1N6I4</accession>
<evidence type="ECO:0000256" key="1">
    <source>
        <dbReference type="SAM" id="MobiDB-lite"/>
    </source>
</evidence>
<dbReference type="KEGG" id="mpp:MICPUCDRAFT_53327"/>
<gene>
    <name evidence="2" type="ORF">MICPUCDRAFT_53327</name>
</gene>
<sequence>MFGGRRLVAKFALGPKKTSFRLEFEFQSDECASCWMFRSLDAPRWAMYADSSDKPWGQQELDHAVWGKPTDAAIERFLRDAGIEDVVVEEAKEAKDAATRRRWTYAKVLCLARRALMEKHGEGGWVEGAENGVYNGMGVHEDEILFTFGFRPAFGVCGFVNDEDDEDDEESDSDRRHERDCWPTEGSDSDRRHAGNWICAEQQQKKNFADAPETCRSSYTDEDTEDAWLARLKKDRA</sequence>
<proteinExistence type="predicted"/>
<organism evidence="3">
    <name type="scientific">Micromonas pusilla (strain CCMP1545)</name>
    <name type="common">Picoplanktonic green alga</name>
    <dbReference type="NCBI Taxonomy" id="564608"/>
    <lineage>
        <taxon>Eukaryota</taxon>
        <taxon>Viridiplantae</taxon>
        <taxon>Chlorophyta</taxon>
        <taxon>Mamiellophyceae</taxon>
        <taxon>Mamiellales</taxon>
        <taxon>Mamiellaceae</taxon>
        <taxon>Micromonas</taxon>
    </lineage>
</organism>
<evidence type="ECO:0000313" key="2">
    <source>
        <dbReference type="EMBL" id="EEH51921.1"/>
    </source>
</evidence>